<accession>A0A4Y8ZPZ3</accession>
<reference evidence="1 2" key="1">
    <citation type="submission" date="2019-03" db="EMBL/GenBank/DDBJ databases">
        <title>Genome sequence of Sphingomonas sp. 17J27-24.</title>
        <authorList>
            <person name="Kim M."/>
            <person name="Maeng S."/>
            <person name="Sathiyaraj S."/>
        </authorList>
    </citation>
    <scope>NUCLEOTIDE SEQUENCE [LARGE SCALE GENOMIC DNA]</scope>
    <source>
        <strain evidence="1 2">17J27-24</strain>
    </source>
</reference>
<comment type="caution">
    <text evidence="1">The sequence shown here is derived from an EMBL/GenBank/DDBJ whole genome shotgun (WGS) entry which is preliminary data.</text>
</comment>
<dbReference type="AlphaFoldDB" id="A0A4Y8ZPZ3"/>
<dbReference type="OrthoDB" id="7743892at2"/>
<evidence type="ECO:0000313" key="1">
    <source>
        <dbReference type="EMBL" id="TFI57195.1"/>
    </source>
</evidence>
<name>A0A4Y8ZPZ3_9SPHN</name>
<evidence type="ECO:0000313" key="2">
    <source>
        <dbReference type="Proteomes" id="UP000298213"/>
    </source>
</evidence>
<organism evidence="1 2">
    <name type="scientific">Sphingomonas parva</name>
    <dbReference type="NCBI Taxonomy" id="2555898"/>
    <lineage>
        <taxon>Bacteria</taxon>
        <taxon>Pseudomonadati</taxon>
        <taxon>Pseudomonadota</taxon>
        <taxon>Alphaproteobacteria</taxon>
        <taxon>Sphingomonadales</taxon>
        <taxon>Sphingomonadaceae</taxon>
        <taxon>Sphingomonas</taxon>
    </lineage>
</organism>
<sequence length="181" mass="19080">MSGSARRVDAPGRPAPARLAIAAWLAFAPVPAVGQSAAEPGRSMAAASQALLPDELVVMKLVWSSLIALDQANQTGNYSVLRDLAAPTFQSRNSAATLAGIFQALRNQRVDLGNALLVTPTFDFAPALVEGGLLRVRGRFPLRPTAIAFDLLYQPVDGQWRLFGIAAVPVANGSPAPPSRR</sequence>
<keyword evidence="2" id="KW-1185">Reference proteome</keyword>
<dbReference type="EMBL" id="SPDV01000035">
    <property type="protein sequence ID" value="TFI57195.1"/>
    <property type="molecule type" value="Genomic_DNA"/>
</dbReference>
<proteinExistence type="predicted"/>
<dbReference type="RefSeq" id="WP_135088599.1">
    <property type="nucleotide sequence ID" value="NZ_SPDV01000035.1"/>
</dbReference>
<protein>
    <submittedName>
        <fullName evidence="1">Uncharacterized protein</fullName>
    </submittedName>
</protein>
<dbReference type="Proteomes" id="UP000298213">
    <property type="component" value="Unassembled WGS sequence"/>
</dbReference>
<gene>
    <name evidence="1" type="ORF">E2493_15900</name>
</gene>